<evidence type="ECO:0000259" key="17">
    <source>
        <dbReference type="Pfam" id="PF18496"/>
    </source>
</evidence>
<keyword evidence="8" id="KW-0479">Metal-binding</keyword>
<evidence type="ECO:0000256" key="15">
    <source>
        <dbReference type="SAM" id="MobiDB-lite"/>
    </source>
</evidence>
<dbReference type="PANTHER" id="PTHR13062">
    <property type="entry name" value="COLLAGENASE"/>
    <property type="match status" value="1"/>
</dbReference>
<dbReference type="InterPro" id="IPR013661">
    <property type="entry name" value="Peptidase_M9_N_dom"/>
</dbReference>
<dbReference type="InterPro" id="IPR002169">
    <property type="entry name" value="Peptidase_M9A/M9B"/>
</dbReference>
<proteinExistence type="predicted"/>
<keyword evidence="6" id="KW-0964">Secreted</keyword>
<sequence>MKKRAYVSLFIAFMLMIAPVYCTWGQFVSGKVKVSQSQKKAPMEKIPEVTELPLDHTATHQQKTQDLSIRPPQKSTAPTSRAQADYPMSYLITLNHNDLINLLSTITWNQIPDLFEFNQDSYQFYRDSERVQAIIDALGQKGSQFTSGNHLGIPTLVEVLRSGFFLGFYHTELNYLDQRAFHDRCLPALKSIARNSNFTLGATAQDQVIASYGMLIGNASSDVETVNMAVPILSQYRANINAYLPQYSKGNAVYNLMSNIDFDLDTYMYEENVPPNQTPWFGKINPFIEELGQFALLNNLNKDNAWLVNNGIYYVSRLGKFHSQPSRGNQIITASMKKYPQSSEPYLTAAVQIKNLYNSVDADGTKLNLDQILNTAKQYYLPKSYTFDNGSVVFKTGGQVTVEKVLRLYWASKEVKSQFHRVLGRDTEIEKGNPDDILTIVIYSSPDEYKMNRLLYGYSTNNGGIYIESKGTFFTYERTPAQSVYSLEELFRHEVTHYFQGRYSIPGMFGEGPFYEGERLTWFEEGSAEFFAGSTRTTGVQPRKTIVKQLAKNPADRFTVSQTLHAKYGSWDFYNYAFAFQSYMYTTFLPMLDYLNNSIFRKDVSAYDRYIDQMSQDPNLNTAYQNYMQKLINQTDQLPTPHVSDIYLRQHPYMDRNQVFNKIKSIGNLSNVVTRTNQSYNLNTFTLRGAYTLSTTKGKSQDWTAMNQRVDQMLVDLNNQSWSGYKTVTAYFVNYRINSKNQAEFDVVFHGVLSD</sequence>
<keyword evidence="19" id="KW-1185">Reference proteome</keyword>
<evidence type="ECO:0000259" key="16">
    <source>
        <dbReference type="Pfam" id="PF08453"/>
    </source>
</evidence>
<evidence type="ECO:0000256" key="10">
    <source>
        <dbReference type="ARBA" id="ARBA00022801"/>
    </source>
</evidence>
<evidence type="ECO:0000256" key="7">
    <source>
        <dbReference type="ARBA" id="ARBA00022670"/>
    </source>
</evidence>
<dbReference type="Gene3D" id="1.10.390.20">
    <property type="match status" value="1"/>
</dbReference>
<comment type="catalytic activity">
    <reaction evidence="1">
        <text>Digestion of native collagen in the triple helical region at Xaa-|-Gly bonds. With synthetic peptides, a preference is shown for Gly at P3 and P1', Pro and Ala at P2 and P2', and hydroxyproline, Ala or Arg at P3'.</text>
        <dbReference type="EC" id="3.4.24.3"/>
    </reaction>
</comment>
<feature type="domain" description="Peptidase M9 collagenase N-terminal" evidence="16">
    <location>
        <begin position="89"/>
        <end position="267"/>
    </location>
</feature>
<organism evidence="18 19">
    <name type="scientific">Croceifilum oryzae</name>
    <dbReference type="NCBI Taxonomy" id="1553429"/>
    <lineage>
        <taxon>Bacteria</taxon>
        <taxon>Bacillati</taxon>
        <taxon>Bacillota</taxon>
        <taxon>Bacilli</taxon>
        <taxon>Bacillales</taxon>
        <taxon>Thermoactinomycetaceae</taxon>
        <taxon>Croceifilum</taxon>
    </lineage>
</organism>
<comment type="cofactor">
    <cofactor evidence="3">
        <name>Zn(2+)</name>
        <dbReference type="ChEBI" id="CHEBI:29105"/>
    </cofactor>
</comment>
<dbReference type="Proteomes" id="UP001238450">
    <property type="component" value="Unassembled WGS sequence"/>
</dbReference>
<dbReference type="AlphaFoldDB" id="A0AAJ1WSH6"/>
<gene>
    <name evidence="18" type="ORF">J2Z48_001170</name>
</gene>
<dbReference type="Pfam" id="PF18496">
    <property type="entry name" value="ColG_sub"/>
    <property type="match status" value="1"/>
</dbReference>
<dbReference type="Pfam" id="PF01752">
    <property type="entry name" value="Peptidase_M9"/>
    <property type="match status" value="1"/>
</dbReference>
<evidence type="ECO:0000313" key="19">
    <source>
        <dbReference type="Proteomes" id="UP001238450"/>
    </source>
</evidence>
<feature type="compositionally biased region" description="Polar residues" evidence="15">
    <location>
        <begin position="59"/>
        <end position="80"/>
    </location>
</feature>
<dbReference type="PANTHER" id="PTHR13062:SF9">
    <property type="entry name" value="MICROBIAL COLLAGENASE"/>
    <property type="match status" value="1"/>
</dbReference>
<evidence type="ECO:0000256" key="2">
    <source>
        <dbReference type="ARBA" id="ARBA00001913"/>
    </source>
</evidence>
<dbReference type="Pfam" id="PF08453">
    <property type="entry name" value="Peptidase_M9_N"/>
    <property type="match status" value="1"/>
</dbReference>
<evidence type="ECO:0000256" key="6">
    <source>
        <dbReference type="ARBA" id="ARBA00022525"/>
    </source>
</evidence>
<feature type="active site" evidence="14">
    <location>
        <position position="494"/>
    </location>
</feature>
<evidence type="ECO:0000256" key="13">
    <source>
        <dbReference type="ARBA" id="ARBA00023145"/>
    </source>
</evidence>
<dbReference type="GO" id="GO:0006508">
    <property type="term" value="P:proteolysis"/>
    <property type="evidence" value="ECO:0007669"/>
    <property type="project" value="UniProtKB-KW"/>
</dbReference>
<comment type="subcellular location">
    <subcellularLocation>
        <location evidence="4">Secreted</location>
    </subcellularLocation>
</comment>
<evidence type="ECO:0000256" key="14">
    <source>
        <dbReference type="PIRSR" id="PIRSR602169-1"/>
    </source>
</evidence>
<comment type="caution">
    <text evidence="18">The sequence shown here is derived from an EMBL/GenBank/DDBJ whole genome shotgun (WGS) entry which is preliminary data.</text>
</comment>
<dbReference type="InterPro" id="IPR041379">
    <property type="entry name" value="ColG_subdomain"/>
</dbReference>
<name>A0AAJ1WSH6_9BACL</name>
<evidence type="ECO:0000313" key="18">
    <source>
        <dbReference type="EMBL" id="MDQ0416998.1"/>
    </source>
</evidence>
<dbReference type="Gene3D" id="3.30.980.50">
    <property type="match status" value="1"/>
</dbReference>
<keyword evidence="11" id="KW-0862">Zinc</keyword>
<evidence type="ECO:0000256" key="4">
    <source>
        <dbReference type="ARBA" id="ARBA00004613"/>
    </source>
</evidence>
<evidence type="ECO:0000256" key="9">
    <source>
        <dbReference type="ARBA" id="ARBA00022729"/>
    </source>
</evidence>
<dbReference type="PRINTS" id="PR00931">
    <property type="entry name" value="MICOLLPTASE"/>
</dbReference>
<reference evidence="18 19" key="1">
    <citation type="submission" date="2023-07" db="EMBL/GenBank/DDBJ databases">
        <title>Genomic Encyclopedia of Type Strains, Phase IV (KMG-IV): sequencing the most valuable type-strain genomes for metagenomic binning, comparative biology and taxonomic classification.</title>
        <authorList>
            <person name="Goeker M."/>
        </authorList>
    </citation>
    <scope>NUCLEOTIDE SEQUENCE [LARGE SCALE GENOMIC DNA]</scope>
    <source>
        <strain evidence="18 19">DSM 46876</strain>
    </source>
</reference>
<dbReference type="Gene3D" id="3.40.30.160">
    <property type="entry name" value="Collagenase ColT, N-terminal domain"/>
    <property type="match status" value="1"/>
</dbReference>
<evidence type="ECO:0000256" key="5">
    <source>
        <dbReference type="ARBA" id="ARBA00012653"/>
    </source>
</evidence>
<keyword evidence="9" id="KW-0732">Signal</keyword>
<dbReference type="GO" id="GO:0005576">
    <property type="term" value="C:extracellular region"/>
    <property type="evidence" value="ECO:0007669"/>
    <property type="project" value="UniProtKB-SubCell"/>
</dbReference>
<comment type="cofactor">
    <cofactor evidence="2">
        <name>Ca(2+)</name>
        <dbReference type="ChEBI" id="CHEBI:29108"/>
    </cofactor>
</comment>
<dbReference type="GO" id="GO:0008270">
    <property type="term" value="F:zinc ion binding"/>
    <property type="evidence" value="ECO:0007669"/>
    <property type="project" value="InterPro"/>
</dbReference>
<evidence type="ECO:0000256" key="3">
    <source>
        <dbReference type="ARBA" id="ARBA00001947"/>
    </source>
</evidence>
<feature type="domain" description="Collagenase ColG-like catalytic helper subdomain" evidence="17">
    <location>
        <begin position="641"/>
        <end position="754"/>
    </location>
</feature>
<dbReference type="EMBL" id="JAUSUV010000004">
    <property type="protein sequence ID" value="MDQ0416998.1"/>
    <property type="molecule type" value="Genomic_DNA"/>
</dbReference>
<evidence type="ECO:0000256" key="8">
    <source>
        <dbReference type="ARBA" id="ARBA00022723"/>
    </source>
</evidence>
<keyword evidence="13" id="KW-0865">Zymogen</keyword>
<accession>A0AAJ1WSH6</accession>
<dbReference type="RefSeq" id="WP_307251688.1">
    <property type="nucleotide sequence ID" value="NZ_JAUSUV010000004.1"/>
</dbReference>
<keyword evidence="10 18" id="KW-0378">Hydrolase</keyword>
<protein>
    <recommendedName>
        <fullName evidence="5">microbial collagenase</fullName>
        <ecNumber evidence="5">3.4.24.3</ecNumber>
    </recommendedName>
</protein>
<evidence type="ECO:0000256" key="11">
    <source>
        <dbReference type="ARBA" id="ARBA00022833"/>
    </source>
</evidence>
<evidence type="ECO:0000256" key="1">
    <source>
        <dbReference type="ARBA" id="ARBA00000424"/>
    </source>
</evidence>
<dbReference type="EC" id="3.4.24.3" evidence="5"/>
<keyword evidence="7" id="KW-0645">Protease</keyword>
<dbReference type="GO" id="GO:0004222">
    <property type="term" value="F:metalloendopeptidase activity"/>
    <property type="evidence" value="ECO:0007669"/>
    <property type="project" value="UniProtKB-EC"/>
</dbReference>
<feature type="region of interest" description="Disordered" evidence="15">
    <location>
        <begin position="53"/>
        <end position="80"/>
    </location>
</feature>
<keyword evidence="12" id="KW-0482">Metalloprotease</keyword>
<evidence type="ECO:0000256" key="12">
    <source>
        <dbReference type="ARBA" id="ARBA00023049"/>
    </source>
</evidence>